<dbReference type="GO" id="GO:0004341">
    <property type="term" value="F:gluconolactonase activity"/>
    <property type="evidence" value="ECO:0007669"/>
    <property type="project" value="TreeGrafter"/>
</dbReference>
<dbReference type="PANTHER" id="PTHR10907">
    <property type="entry name" value="REGUCALCIN"/>
    <property type="match status" value="1"/>
</dbReference>
<dbReference type="PANTHER" id="PTHR10907:SF66">
    <property type="entry name" value="MIP34848P1-RELATED"/>
    <property type="match status" value="1"/>
</dbReference>
<accession>A0A224XSY3</accession>
<dbReference type="EMBL" id="GFTR01004784">
    <property type="protein sequence ID" value="JAW11642.1"/>
    <property type="molecule type" value="Transcribed_RNA"/>
</dbReference>
<dbReference type="Gene3D" id="2.120.10.30">
    <property type="entry name" value="TolB, C-terminal domain"/>
    <property type="match status" value="1"/>
</dbReference>
<reference evidence="3" key="1">
    <citation type="journal article" date="2018" name="PLoS Negl. Trop. Dis.">
        <title>An insight into the salivary gland and fat body transcriptome of Panstrongylus lignarius (Hemiptera: Heteroptera), the main vector of Chagas disease in Peru.</title>
        <authorList>
            <person name="Nevoa J.C."/>
            <person name="Mendes M.T."/>
            <person name="da Silva M.V."/>
            <person name="Soares S.C."/>
            <person name="Oliveira C.J.F."/>
            <person name="Ribeiro J.M.C."/>
        </authorList>
    </citation>
    <scope>NUCLEOTIDE SEQUENCE</scope>
</reference>
<dbReference type="GO" id="GO:0019853">
    <property type="term" value="P:L-ascorbic acid biosynthetic process"/>
    <property type="evidence" value="ECO:0007669"/>
    <property type="project" value="TreeGrafter"/>
</dbReference>
<sequence length="302" mass="33733">MCSIEKLAIGPISHGASPFWDNKILALYVSDLQLGNIFKHDYLTKENLQLSLDNLPVAFVIPILGQSNSFICGEGTCIKKFDWDFLSNTADNIYTLECLAESDNQFIFGKCDACGRLWTGTGSTINFQGTEGCLYSFSNNSGLIRQAGDIYISSGVAWNLQNNKMFHSDPIQNSIEAYNFDITSGQLTNKQEVFDFKKNNVRGHPSGVATDERGNLWISCYEGSQVVNINPETGVQLSIIQFPTNQLTSVTFGGRFLNELYVTSAGYYFNVFDKNRYNDAGSVYRVKNLNVKGINMNEYLFC</sequence>
<dbReference type="InterPro" id="IPR005511">
    <property type="entry name" value="SMP-30"/>
</dbReference>
<dbReference type="GO" id="GO:0005509">
    <property type="term" value="F:calcium ion binding"/>
    <property type="evidence" value="ECO:0007669"/>
    <property type="project" value="TreeGrafter"/>
</dbReference>
<dbReference type="AlphaFoldDB" id="A0A224XSY3"/>
<comment type="similarity">
    <text evidence="1">Belongs to the SMP-30/CGR1 family.</text>
</comment>
<organism evidence="3">
    <name type="scientific">Panstrongylus lignarius</name>
    <dbReference type="NCBI Taxonomy" id="156445"/>
    <lineage>
        <taxon>Eukaryota</taxon>
        <taxon>Metazoa</taxon>
        <taxon>Ecdysozoa</taxon>
        <taxon>Arthropoda</taxon>
        <taxon>Hexapoda</taxon>
        <taxon>Insecta</taxon>
        <taxon>Pterygota</taxon>
        <taxon>Neoptera</taxon>
        <taxon>Paraneoptera</taxon>
        <taxon>Hemiptera</taxon>
        <taxon>Heteroptera</taxon>
        <taxon>Panheteroptera</taxon>
        <taxon>Cimicomorpha</taxon>
        <taxon>Reduviidae</taxon>
        <taxon>Triatominae</taxon>
        <taxon>Panstrongylus</taxon>
    </lineage>
</organism>
<evidence type="ECO:0000259" key="2">
    <source>
        <dbReference type="Pfam" id="PF08450"/>
    </source>
</evidence>
<evidence type="ECO:0000256" key="1">
    <source>
        <dbReference type="ARBA" id="ARBA00008853"/>
    </source>
</evidence>
<dbReference type="InterPro" id="IPR013658">
    <property type="entry name" value="SGL"/>
</dbReference>
<name>A0A224XSY3_9HEMI</name>
<dbReference type="Pfam" id="PF08450">
    <property type="entry name" value="SGL"/>
    <property type="match status" value="1"/>
</dbReference>
<dbReference type="PRINTS" id="PR01790">
    <property type="entry name" value="SMP30FAMILY"/>
</dbReference>
<proteinExistence type="inferred from homology"/>
<dbReference type="SUPFAM" id="SSF63829">
    <property type="entry name" value="Calcium-dependent phosphotriesterase"/>
    <property type="match status" value="1"/>
</dbReference>
<evidence type="ECO:0000313" key="3">
    <source>
        <dbReference type="EMBL" id="JAW11642.1"/>
    </source>
</evidence>
<protein>
    <submittedName>
        <fullName evidence="3">Putative ca2+-binding protein regucalcin/smp30</fullName>
    </submittedName>
</protein>
<dbReference type="InterPro" id="IPR011042">
    <property type="entry name" value="6-blade_b-propeller_TolB-like"/>
</dbReference>
<feature type="domain" description="SMP-30/Gluconolactonase/LRE-like region" evidence="2">
    <location>
        <begin position="15"/>
        <end position="265"/>
    </location>
</feature>